<evidence type="ECO:0000256" key="6">
    <source>
        <dbReference type="ARBA" id="ARBA00022737"/>
    </source>
</evidence>
<evidence type="ECO:0000256" key="1">
    <source>
        <dbReference type="ARBA" id="ARBA00004167"/>
    </source>
</evidence>
<keyword evidence="10" id="KW-0325">Glycoprotein</keyword>
<name>A0A9X0CXZ8_9CNID</name>
<dbReference type="InterPro" id="IPR036179">
    <property type="entry name" value="Ig-like_dom_sf"/>
</dbReference>
<dbReference type="SUPFAM" id="SSF48726">
    <property type="entry name" value="Immunoglobulin"/>
    <property type="match status" value="6"/>
</dbReference>
<keyword evidence="9" id="KW-1015">Disulfide bond</keyword>
<keyword evidence="4" id="KW-0812">Transmembrane</keyword>
<dbReference type="InterPro" id="IPR003599">
    <property type="entry name" value="Ig_sub"/>
</dbReference>
<dbReference type="GO" id="GO:0005886">
    <property type="term" value="C:plasma membrane"/>
    <property type="evidence" value="ECO:0007669"/>
    <property type="project" value="UniProtKB-SubCell"/>
</dbReference>
<protein>
    <recommendedName>
        <fullName evidence="12">Cell adhesion molecule-related/down-regulated by oncogenes</fullName>
    </recommendedName>
</protein>
<dbReference type="EMBL" id="MU826356">
    <property type="protein sequence ID" value="KAJ7379695.1"/>
    <property type="molecule type" value="Genomic_DNA"/>
</dbReference>
<evidence type="ECO:0000256" key="2">
    <source>
        <dbReference type="ARBA" id="ARBA00004236"/>
    </source>
</evidence>
<dbReference type="OrthoDB" id="6021824at2759"/>
<keyword evidence="3" id="KW-1003">Cell membrane</keyword>
<evidence type="ECO:0000256" key="7">
    <source>
        <dbReference type="ARBA" id="ARBA00022989"/>
    </source>
</evidence>
<evidence type="ECO:0000256" key="5">
    <source>
        <dbReference type="ARBA" id="ARBA00022729"/>
    </source>
</evidence>
<dbReference type="Gene3D" id="2.60.40.10">
    <property type="entry name" value="Immunoglobulins"/>
    <property type="match status" value="5"/>
</dbReference>
<feature type="domain" description="Ig-like" evidence="13">
    <location>
        <begin position="221"/>
        <end position="305"/>
    </location>
</feature>
<organism evidence="14 15">
    <name type="scientific">Desmophyllum pertusum</name>
    <dbReference type="NCBI Taxonomy" id="174260"/>
    <lineage>
        <taxon>Eukaryota</taxon>
        <taxon>Metazoa</taxon>
        <taxon>Cnidaria</taxon>
        <taxon>Anthozoa</taxon>
        <taxon>Hexacorallia</taxon>
        <taxon>Scleractinia</taxon>
        <taxon>Caryophylliina</taxon>
        <taxon>Caryophylliidae</taxon>
        <taxon>Desmophyllum</taxon>
    </lineage>
</organism>
<dbReference type="PANTHER" id="PTHR10075">
    <property type="entry name" value="BASIGIN RELATED"/>
    <property type="match status" value="1"/>
</dbReference>
<feature type="domain" description="Ig-like" evidence="13">
    <location>
        <begin position="401"/>
        <end position="440"/>
    </location>
</feature>
<gene>
    <name evidence="14" type="primary">HSPG2_5</name>
    <name evidence="14" type="ORF">OS493_014099</name>
</gene>
<evidence type="ECO:0000256" key="3">
    <source>
        <dbReference type="ARBA" id="ARBA00022475"/>
    </source>
</evidence>
<reference evidence="14" key="1">
    <citation type="submission" date="2023-01" db="EMBL/GenBank/DDBJ databases">
        <title>Genome assembly of the deep-sea coral Lophelia pertusa.</title>
        <authorList>
            <person name="Herrera S."/>
            <person name="Cordes E."/>
        </authorList>
    </citation>
    <scope>NUCLEOTIDE SEQUENCE</scope>
    <source>
        <strain evidence="14">USNM1676648</strain>
        <tissue evidence="14">Polyp</tissue>
    </source>
</reference>
<evidence type="ECO:0000313" key="15">
    <source>
        <dbReference type="Proteomes" id="UP001163046"/>
    </source>
</evidence>
<keyword evidence="8" id="KW-0472">Membrane</keyword>
<accession>A0A9X0CXZ8</accession>
<evidence type="ECO:0000256" key="4">
    <source>
        <dbReference type="ARBA" id="ARBA00022692"/>
    </source>
</evidence>
<comment type="subcellular location">
    <subcellularLocation>
        <location evidence="2">Cell membrane</location>
    </subcellularLocation>
    <subcellularLocation>
        <location evidence="1">Membrane</location>
        <topology evidence="1">Single-pass membrane protein</topology>
    </subcellularLocation>
</comment>
<keyword evidence="11" id="KW-0393">Immunoglobulin domain</keyword>
<dbReference type="AlphaFoldDB" id="A0A9X0CXZ8"/>
<dbReference type="PRINTS" id="PR01832">
    <property type="entry name" value="VEGFRECEPTOR"/>
</dbReference>
<keyword evidence="6" id="KW-0677">Repeat</keyword>
<feature type="domain" description="Ig-like" evidence="13">
    <location>
        <begin position="128"/>
        <end position="215"/>
    </location>
</feature>
<dbReference type="InterPro" id="IPR013783">
    <property type="entry name" value="Ig-like_fold"/>
</dbReference>
<dbReference type="FunFam" id="2.60.40.10:FF:000273">
    <property type="entry name" value="contactin-3 isoform X1"/>
    <property type="match status" value="1"/>
</dbReference>
<evidence type="ECO:0000259" key="13">
    <source>
        <dbReference type="PROSITE" id="PS50835"/>
    </source>
</evidence>
<evidence type="ECO:0000256" key="8">
    <source>
        <dbReference type="ARBA" id="ARBA00023136"/>
    </source>
</evidence>
<sequence>MRRIGKEDEGTYVCTARNVYGFDTASGQLIVKARRVDPISVSVSPKVLHVPLNQSAQFTCRAKSATDYTLKWTRGMHGALPDGVESVNGVLTIKNTQIIHGGTYTCTGKNSFNDDMVTVQLRLGVTKPQVFVSPASLSVKEGDSAQFRCSASGFPAPVLQWHGGPGGRLPPEAKSSNGNGLLTFDAVKKIHEGAYFCTASNLGDIASTGTFLNVSAPGSVPIITVTPSLLTVSEDEEALFECTAKGDPPPTIRWSREKGQLPQSSYSANGLLRIFPTRPEDGGAYVCTAANAFGVDGYLVTLIVERDTSVAPTALVSPANQTVEEGASVQLSCQVTGDPDPSIHWTKVGDKLTDNHVIFEGLLQIQEATKEDEGMYVCVAQNKKGVQQANGIVSVTTSVPPTALVSPTNQTVEEGATVILSCVVTGDPYPSIEWKRLVVH</sequence>
<dbReference type="FunFam" id="2.60.40.10:FF:000032">
    <property type="entry name" value="palladin isoform X1"/>
    <property type="match status" value="1"/>
</dbReference>
<dbReference type="Proteomes" id="UP001163046">
    <property type="component" value="Unassembled WGS sequence"/>
</dbReference>
<dbReference type="InterPro" id="IPR007110">
    <property type="entry name" value="Ig-like_dom"/>
</dbReference>
<dbReference type="PROSITE" id="PS50835">
    <property type="entry name" value="IG_LIKE"/>
    <property type="match status" value="5"/>
</dbReference>
<dbReference type="Pfam" id="PF13927">
    <property type="entry name" value="Ig_3"/>
    <property type="match status" value="5"/>
</dbReference>
<feature type="domain" description="Ig-like" evidence="13">
    <location>
        <begin position="312"/>
        <end position="394"/>
    </location>
</feature>
<evidence type="ECO:0000256" key="9">
    <source>
        <dbReference type="ARBA" id="ARBA00023157"/>
    </source>
</evidence>
<dbReference type="PANTHER" id="PTHR10075:SF100">
    <property type="entry name" value="FASCICLIN-2"/>
    <property type="match status" value="1"/>
</dbReference>
<keyword evidence="15" id="KW-1185">Reference proteome</keyword>
<dbReference type="SMART" id="SM00409">
    <property type="entry name" value="IG"/>
    <property type="match status" value="4"/>
</dbReference>
<evidence type="ECO:0000256" key="11">
    <source>
        <dbReference type="ARBA" id="ARBA00023319"/>
    </source>
</evidence>
<proteinExistence type="predicted"/>
<keyword evidence="5" id="KW-0732">Signal</keyword>
<feature type="domain" description="Ig-like" evidence="13">
    <location>
        <begin position="38"/>
        <end position="124"/>
    </location>
</feature>
<dbReference type="SMART" id="SM00408">
    <property type="entry name" value="IGc2"/>
    <property type="match status" value="4"/>
</dbReference>
<evidence type="ECO:0000313" key="14">
    <source>
        <dbReference type="EMBL" id="KAJ7379695.1"/>
    </source>
</evidence>
<evidence type="ECO:0000256" key="10">
    <source>
        <dbReference type="ARBA" id="ARBA00023180"/>
    </source>
</evidence>
<evidence type="ECO:0000256" key="12">
    <source>
        <dbReference type="ARBA" id="ARBA00069893"/>
    </source>
</evidence>
<comment type="caution">
    <text evidence="14">The sequence shown here is derived from an EMBL/GenBank/DDBJ whole genome shotgun (WGS) entry which is preliminary data.</text>
</comment>
<keyword evidence="7" id="KW-1133">Transmembrane helix</keyword>
<dbReference type="InterPro" id="IPR003598">
    <property type="entry name" value="Ig_sub2"/>
</dbReference>